<dbReference type="PANTHER" id="PTHR22891">
    <property type="entry name" value="EUKARYOTIC TRANSLATION INITIATION FACTOR 2C"/>
    <property type="match status" value="1"/>
</dbReference>
<feature type="compositionally biased region" description="Low complexity" evidence="1">
    <location>
        <begin position="86"/>
        <end position="100"/>
    </location>
</feature>
<dbReference type="SMART" id="SM00950">
    <property type="entry name" value="Piwi"/>
    <property type="match status" value="1"/>
</dbReference>
<dbReference type="Gene3D" id="3.30.420.10">
    <property type="entry name" value="Ribonuclease H-like superfamily/Ribonuclease H"/>
    <property type="match status" value="1"/>
</dbReference>
<dbReference type="InterPro" id="IPR003165">
    <property type="entry name" value="Piwi"/>
</dbReference>
<dbReference type="AlphaFoldDB" id="G0NBJ7"/>
<dbReference type="Pfam" id="PF02170">
    <property type="entry name" value="PAZ"/>
    <property type="match status" value="1"/>
</dbReference>
<organism evidence="5">
    <name type="scientific">Caenorhabditis brenneri</name>
    <name type="common">Nematode worm</name>
    <dbReference type="NCBI Taxonomy" id="135651"/>
    <lineage>
        <taxon>Eukaryota</taxon>
        <taxon>Metazoa</taxon>
        <taxon>Ecdysozoa</taxon>
        <taxon>Nematoda</taxon>
        <taxon>Chromadorea</taxon>
        <taxon>Rhabditida</taxon>
        <taxon>Rhabditina</taxon>
        <taxon>Rhabditomorpha</taxon>
        <taxon>Rhabditoidea</taxon>
        <taxon>Rhabditidae</taxon>
        <taxon>Peloderinae</taxon>
        <taxon>Caenorhabditis</taxon>
    </lineage>
</organism>
<feature type="compositionally biased region" description="Low complexity" evidence="1">
    <location>
        <begin position="59"/>
        <end position="72"/>
    </location>
</feature>
<feature type="compositionally biased region" description="Gly residues" evidence="1">
    <location>
        <begin position="73"/>
        <end position="85"/>
    </location>
</feature>
<accession>G0NBJ7</accession>
<reference evidence="5" key="1">
    <citation type="submission" date="2011-07" db="EMBL/GenBank/DDBJ databases">
        <authorList>
            <consortium name="Caenorhabditis brenneri Sequencing and Analysis Consortium"/>
            <person name="Wilson R.K."/>
        </authorList>
    </citation>
    <scope>NUCLEOTIDE SEQUENCE [LARGE SCALE GENOMIC DNA]</scope>
    <source>
        <strain evidence="5">PB2801</strain>
    </source>
</reference>
<dbReference type="InterPro" id="IPR036085">
    <property type="entry name" value="PAZ_dom_sf"/>
</dbReference>
<dbReference type="SUPFAM" id="SSF101690">
    <property type="entry name" value="PAZ domain"/>
    <property type="match status" value="1"/>
</dbReference>
<dbReference type="HOGENOM" id="CLU_004544_4_3_1"/>
<dbReference type="InterPro" id="IPR012337">
    <property type="entry name" value="RNaseH-like_sf"/>
</dbReference>
<proteinExistence type="predicted"/>
<dbReference type="OrthoDB" id="5971213at2759"/>
<dbReference type="InterPro" id="IPR003100">
    <property type="entry name" value="PAZ_dom"/>
</dbReference>
<feature type="compositionally biased region" description="Gly residues" evidence="1">
    <location>
        <begin position="101"/>
        <end position="120"/>
    </location>
</feature>
<gene>
    <name evidence="4" type="ORF">CAEBREN_00549</name>
</gene>
<dbReference type="GO" id="GO:0003723">
    <property type="term" value="F:RNA binding"/>
    <property type="evidence" value="ECO:0007669"/>
    <property type="project" value="InterPro"/>
</dbReference>
<feature type="compositionally biased region" description="Gly residues" evidence="1">
    <location>
        <begin position="1"/>
        <end position="12"/>
    </location>
</feature>
<dbReference type="Proteomes" id="UP000008068">
    <property type="component" value="Unassembled WGS sequence"/>
</dbReference>
<feature type="compositionally biased region" description="Basic and acidic residues" evidence="1">
    <location>
        <begin position="13"/>
        <end position="58"/>
    </location>
</feature>
<dbReference type="PROSITE" id="PS50822">
    <property type="entry name" value="PIWI"/>
    <property type="match status" value="1"/>
</dbReference>
<dbReference type="CDD" id="cd02846">
    <property type="entry name" value="PAZ_argonaute_like"/>
    <property type="match status" value="1"/>
</dbReference>
<dbReference type="SUPFAM" id="SSF53098">
    <property type="entry name" value="Ribonuclease H-like"/>
    <property type="match status" value="1"/>
</dbReference>
<evidence type="ECO:0000313" key="5">
    <source>
        <dbReference type="Proteomes" id="UP000008068"/>
    </source>
</evidence>
<dbReference type="Pfam" id="PF02171">
    <property type="entry name" value="Piwi"/>
    <property type="match status" value="1"/>
</dbReference>
<name>G0NBJ7_CAEBE</name>
<dbReference type="EMBL" id="GL379858">
    <property type="protein sequence ID" value="EGT56956.1"/>
    <property type="molecule type" value="Genomic_DNA"/>
</dbReference>
<dbReference type="InParanoid" id="G0NBJ7"/>
<dbReference type="STRING" id="135651.G0NBJ7"/>
<protein>
    <submittedName>
        <fullName evidence="4">Uncharacterized protein</fullName>
    </submittedName>
</protein>
<dbReference type="Gene3D" id="2.170.260.10">
    <property type="entry name" value="paz domain"/>
    <property type="match status" value="1"/>
</dbReference>
<evidence type="ECO:0000259" key="3">
    <source>
        <dbReference type="PROSITE" id="PS50822"/>
    </source>
</evidence>
<feature type="domain" description="Piwi" evidence="3">
    <location>
        <begin position="805"/>
        <end position="1083"/>
    </location>
</feature>
<feature type="region of interest" description="Disordered" evidence="1">
    <location>
        <begin position="1"/>
        <end position="142"/>
    </location>
</feature>
<evidence type="ECO:0000313" key="4">
    <source>
        <dbReference type="EMBL" id="EGT56956.1"/>
    </source>
</evidence>
<dbReference type="FunCoup" id="G0NBJ7">
    <property type="interactions" value="107"/>
</dbReference>
<sequence length="1123" mass="127446">MSYGGGNRGQGGGDRRYDDRGHDNRGDRYDNRDRNYDNRSRGQDDRYGNDRHDDRREYGSTYSTHSDSSSSGRGRGNYQGGGGRGSNYQDDLSGRMDNMNMGGGGRGGGGYRGGGRGGGMYDQHSNRGGQSRVQRNDGATMGDLAGSAQHPNAPVPKKNLAHTKQAFYTRPSESVYDKKAVGIKTELWTNHALVLLPDKTLKLWCYNVDVYQNNKKLIKREEAGPIFHQILRDNRKQLSPRIKYIFNDVNMLWTTDQLPSAQATYRSKRMHMELKHCGRVDFGRETREEQDIQLLSTLVDAIATANVRTNCPKYIVFKRCMYMIQGASENPSEVLDFPLTVPLRNGLDARVGISMAVRLNLRAGITACFDVAHTIFSRPGYSLILLFCELINDGVIDQEEFENIWDQRLRTAVCTYENKKVMSAILKKMRLQYSFEAGVEIDEHGSVVRNPSLFTPVKSGKSFKFHELTVPASEHRFFDERAGREYTVEEYFLKAKNIRLRYPNLPMLLKKPTKQNRTFIAFPMELVSFEACKRFEGAMSTELKADLIKYTSYEAPQRFHLLERIVGQQRIADVPPAINNDDDYMKATGLEISKEMLSVKATILPAPTVVYGEGSTFKDVDHVGEWEAITHNPIRKVLEDSTFVRNKDPNAPKLKKRLIGSILEISSPKFGRNEMHYDAGCYHRLMCAIDNAGQPIAWENKERGQAAIQGIHKYCQTNESSTPYSIVQFFESLKANIDQKYKENDDEVLIPFVLVIFEVRCSLVVQTLNGQCFNDYNFMKYHGDNEKGIYTQGILLRNFSEIGEVPATCKLTRLLVEKVLGKIGTTHRKLERGGDFKPWTMLTNPDDPVLLLGVDVSHPSTAEREYNDIRKLSAAAVVGNIDFNCTEFRASCRIQQVGEERIVRFQEEIQARIHDFIAHTGKRPNHIVMYRDGFSEGEFQRTLYEERLAIEQACVDTAPKWYPSVTYIVATKRHHTRFFLKDFSQGTEANGFNIVPGTLVEDTVTTNEYYDFFLCSQVGEKGVARPTHYYVLHNTWEKLPVSFWPCITYALTYNFCRTTSTVAQPAPLLYAHLAAKRAKEALDGAWSTAQMKGEHLNVDNVFNVNQLTAAINVNKGLDGMIFV</sequence>
<dbReference type="eggNOG" id="KOG1041">
    <property type="taxonomic scope" value="Eukaryota"/>
</dbReference>
<dbReference type="InterPro" id="IPR036397">
    <property type="entry name" value="RNaseH_sf"/>
</dbReference>
<evidence type="ECO:0000256" key="1">
    <source>
        <dbReference type="SAM" id="MobiDB-lite"/>
    </source>
</evidence>
<evidence type="ECO:0000259" key="2">
    <source>
        <dbReference type="PROSITE" id="PS50821"/>
    </source>
</evidence>
<keyword evidence="5" id="KW-1185">Reference proteome</keyword>
<feature type="domain" description="PAZ" evidence="2">
    <location>
        <begin position="421"/>
        <end position="531"/>
    </location>
</feature>
<dbReference type="PROSITE" id="PS50821">
    <property type="entry name" value="PAZ"/>
    <property type="match status" value="1"/>
</dbReference>